<dbReference type="EMBL" id="LN483124">
    <property type="protein sequence ID" value="CED82006.1"/>
    <property type="molecule type" value="Genomic_DNA"/>
</dbReference>
<evidence type="ECO:0000256" key="8">
    <source>
        <dbReference type="ARBA" id="ARBA00023015"/>
    </source>
</evidence>
<evidence type="ECO:0000256" key="13">
    <source>
        <dbReference type="SAM" id="MobiDB-lite"/>
    </source>
</evidence>
<dbReference type="Pfam" id="PF02099">
    <property type="entry name" value="Josephin"/>
    <property type="match status" value="1"/>
</dbReference>
<feature type="compositionally biased region" description="Low complexity" evidence="13">
    <location>
        <begin position="456"/>
        <end position="465"/>
    </location>
</feature>
<feature type="active site" description="Nucleophile" evidence="11">
    <location>
        <position position="19"/>
    </location>
</feature>
<dbReference type="PROSITE" id="PS50330">
    <property type="entry name" value="UIM"/>
    <property type="match status" value="2"/>
</dbReference>
<dbReference type="Gene3D" id="1.10.287.10">
    <property type="entry name" value="S15/NS1, RNA-binding"/>
    <property type="match status" value="1"/>
</dbReference>
<evidence type="ECO:0000256" key="2">
    <source>
        <dbReference type="ARBA" id="ARBA00004123"/>
    </source>
</evidence>
<dbReference type="InterPro" id="IPR003903">
    <property type="entry name" value="UIM_dom"/>
</dbReference>
<sequence>MDLVSRIFHETQEPGSNMCGQHALNNLLQSHYFEPTDLASIALQLDSDENERLSQARSESVNMDDTGFFSVQVLDRGLEVWELSLDRWRSEELRPHWDRPEDQQAFILNLDSHWFTLRRFGGRKDRWYNLNSFFSQPAWVSPTYLTMVLNQAESEGYSVFVVRPRSSASSSSSSSIQSEFLESSAADRFAVSLPIATSATSGSDRSTHSRISKTSVGGEVDWGAYGNFDDEASELEAALAASLANVEPENTTPSAPGPIVRPPIVGSELVDPADPVQISLERARATMAAFERDQAAAFQDTHIPSSSFPPSSFSFIPPNTTNHVSEMLNITTPIAPRRGSREIESETEGTSRGNRRRRQADPSSLETPFGRALSSTSPLPNLVGVNMNINDDDDDDDEIREIGSSTFRRSSGSGSGSGRTSAKTRNRPRHDEDEEMMRLAIEVSIREQEERDRSAARANRGARNAMDVEDDDDDADENEVGLVGNEDEDEEIEEDDHADIFSDPPTTFSTSTFTSTPSPFGGPTNDQRDRDYDDEDEQLQAALKASMEGGGGTKQPSPEPELTPAQLRALRLARFGG</sequence>
<evidence type="ECO:0000256" key="4">
    <source>
        <dbReference type="ARBA" id="ARBA00022670"/>
    </source>
</evidence>
<name>A0A0F7SKU5_PHARH</name>
<feature type="domain" description="Josephin" evidence="14">
    <location>
        <begin position="4"/>
        <end position="177"/>
    </location>
</feature>
<feature type="active site" description="Proton acceptor" evidence="11">
    <location>
        <position position="113"/>
    </location>
</feature>
<keyword evidence="4" id="KW-0645">Protease</keyword>
<evidence type="ECO:0000256" key="3">
    <source>
        <dbReference type="ARBA" id="ARBA00012759"/>
    </source>
</evidence>
<dbReference type="GO" id="GO:0006508">
    <property type="term" value="P:proteolysis"/>
    <property type="evidence" value="ECO:0007669"/>
    <property type="project" value="UniProtKB-KW"/>
</dbReference>
<dbReference type="PANTHER" id="PTHR14159">
    <property type="entry name" value="ATAXIN-3-RELATED"/>
    <property type="match status" value="1"/>
</dbReference>
<evidence type="ECO:0000256" key="10">
    <source>
        <dbReference type="ARBA" id="ARBA00023242"/>
    </source>
</evidence>
<dbReference type="AlphaFoldDB" id="A0A0F7SKU5"/>
<keyword evidence="5" id="KW-0833">Ubl conjugation pathway</keyword>
<evidence type="ECO:0000313" key="15">
    <source>
        <dbReference type="EMBL" id="CED82006.1"/>
    </source>
</evidence>
<dbReference type="EC" id="3.4.19.12" evidence="3"/>
<organism evidence="15">
    <name type="scientific">Phaffia rhodozyma</name>
    <name type="common">Yeast</name>
    <name type="synonym">Xanthophyllomyces dendrorhous</name>
    <dbReference type="NCBI Taxonomy" id="264483"/>
    <lineage>
        <taxon>Eukaryota</taxon>
        <taxon>Fungi</taxon>
        <taxon>Dikarya</taxon>
        <taxon>Basidiomycota</taxon>
        <taxon>Agaricomycotina</taxon>
        <taxon>Tremellomycetes</taxon>
        <taxon>Cystofilobasidiales</taxon>
        <taxon>Mrakiaceae</taxon>
        <taxon>Phaffia</taxon>
    </lineage>
</organism>
<keyword evidence="7" id="KW-0788">Thiol protease</keyword>
<feature type="region of interest" description="Disordered" evidence="13">
    <location>
        <begin position="331"/>
        <end position="565"/>
    </location>
</feature>
<dbReference type="GO" id="GO:0004843">
    <property type="term" value="F:cysteine-type deubiquitinase activity"/>
    <property type="evidence" value="ECO:0007669"/>
    <property type="project" value="UniProtKB-EC"/>
</dbReference>
<feature type="active site" evidence="11 12">
    <location>
        <position position="131"/>
    </location>
</feature>
<dbReference type="GO" id="GO:0016579">
    <property type="term" value="P:protein deubiquitination"/>
    <property type="evidence" value="ECO:0007669"/>
    <property type="project" value="InterPro"/>
</dbReference>
<feature type="compositionally biased region" description="Low complexity" evidence="13">
    <location>
        <begin position="501"/>
        <end position="524"/>
    </location>
</feature>
<keyword evidence="8" id="KW-0805">Transcription regulation</keyword>
<evidence type="ECO:0000256" key="9">
    <source>
        <dbReference type="ARBA" id="ARBA00023163"/>
    </source>
</evidence>
<keyword evidence="10" id="KW-0539">Nucleus</keyword>
<evidence type="ECO:0000256" key="12">
    <source>
        <dbReference type="PROSITE-ProRule" id="PRU00331"/>
    </source>
</evidence>
<feature type="compositionally biased region" description="Acidic residues" evidence="13">
    <location>
        <begin position="390"/>
        <end position="399"/>
    </location>
</feature>
<evidence type="ECO:0000256" key="11">
    <source>
        <dbReference type="PIRSR" id="PIRSR633865-1"/>
    </source>
</evidence>
<dbReference type="Gene3D" id="3.90.70.40">
    <property type="match status" value="1"/>
</dbReference>
<comment type="catalytic activity">
    <reaction evidence="1">
        <text>Thiol-dependent hydrolysis of ester, thioester, amide, peptide and isopeptide bonds formed by the C-terminal Gly of ubiquitin (a 76-residue protein attached to proteins as an intracellular targeting signal).</text>
        <dbReference type="EC" id="3.4.19.12"/>
    </reaction>
</comment>
<dbReference type="SMART" id="SM00726">
    <property type="entry name" value="UIM"/>
    <property type="match status" value="3"/>
</dbReference>
<dbReference type="InterPro" id="IPR033865">
    <property type="entry name" value="Ataxin-3"/>
</dbReference>
<dbReference type="GO" id="GO:0005634">
    <property type="term" value="C:nucleus"/>
    <property type="evidence" value="ECO:0007669"/>
    <property type="project" value="UniProtKB-SubCell"/>
</dbReference>
<dbReference type="PRINTS" id="PR01233">
    <property type="entry name" value="JOSEPHIN"/>
</dbReference>
<feature type="compositionally biased region" description="Basic and acidic residues" evidence="13">
    <location>
        <begin position="444"/>
        <end position="455"/>
    </location>
</feature>
<feature type="compositionally biased region" description="Acidic residues" evidence="13">
    <location>
        <begin position="467"/>
        <end position="497"/>
    </location>
</feature>
<accession>A0A0F7SKU5</accession>
<dbReference type="InterPro" id="IPR006155">
    <property type="entry name" value="Josephin"/>
</dbReference>
<proteinExistence type="predicted"/>
<evidence type="ECO:0000256" key="5">
    <source>
        <dbReference type="ARBA" id="ARBA00022786"/>
    </source>
</evidence>
<dbReference type="PANTHER" id="PTHR14159:SF0">
    <property type="entry name" value="ATAXIN-3-RELATED"/>
    <property type="match status" value="1"/>
</dbReference>
<feature type="active site" evidence="12">
    <location>
        <position position="19"/>
    </location>
</feature>
<protein>
    <recommendedName>
        <fullName evidence="3">ubiquitinyl hydrolase 1</fullName>
        <ecNumber evidence="3">3.4.19.12</ecNumber>
    </recommendedName>
</protein>
<reference evidence="15" key="1">
    <citation type="submission" date="2014-08" db="EMBL/GenBank/DDBJ databases">
        <authorList>
            <person name="Sharma Rahul"/>
            <person name="Thines Marco"/>
        </authorList>
    </citation>
    <scope>NUCLEOTIDE SEQUENCE</scope>
</reference>
<comment type="subcellular location">
    <subcellularLocation>
        <location evidence="2">Nucleus</location>
    </subcellularLocation>
</comment>
<dbReference type="PROSITE" id="PS50957">
    <property type="entry name" value="JOSEPHIN"/>
    <property type="match status" value="1"/>
</dbReference>
<evidence type="ECO:0000256" key="6">
    <source>
        <dbReference type="ARBA" id="ARBA00022801"/>
    </source>
</evidence>
<evidence type="ECO:0000256" key="1">
    <source>
        <dbReference type="ARBA" id="ARBA00000707"/>
    </source>
</evidence>
<feature type="active site" evidence="12">
    <location>
        <position position="113"/>
    </location>
</feature>
<dbReference type="SMART" id="SM01246">
    <property type="entry name" value="Josephin"/>
    <property type="match status" value="1"/>
</dbReference>
<feature type="compositionally biased region" description="Low complexity" evidence="13">
    <location>
        <begin position="403"/>
        <end position="412"/>
    </location>
</feature>
<evidence type="ECO:0000259" key="14">
    <source>
        <dbReference type="PROSITE" id="PS50957"/>
    </source>
</evidence>
<feature type="region of interest" description="Disordered" evidence="13">
    <location>
        <begin position="246"/>
        <end position="270"/>
    </location>
</feature>
<evidence type="ECO:0000256" key="7">
    <source>
        <dbReference type="ARBA" id="ARBA00022807"/>
    </source>
</evidence>
<keyword evidence="6 12" id="KW-0378">Hydrolase</keyword>
<keyword evidence="9" id="KW-0804">Transcription</keyword>